<organism evidence="2">
    <name type="scientific">Tanacetum cinerariifolium</name>
    <name type="common">Dalmatian daisy</name>
    <name type="synonym">Chrysanthemum cinerariifolium</name>
    <dbReference type="NCBI Taxonomy" id="118510"/>
    <lineage>
        <taxon>Eukaryota</taxon>
        <taxon>Viridiplantae</taxon>
        <taxon>Streptophyta</taxon>
        <taxon>Embryophyta</taxon>
        <taxon>Tracheophyta</taxon>
        <taxon>Spermatophyta</taxon>
        <taxon>Magnoliopsida</taxon>
        <taxon>eudicotyledons</taxon>
        <taxon>Gunneridae</taxon>
        <taxon>Pentapetalae</taxon>
        <taxon>asterids</taxon>
        <taxon>campanulids</taxon>
        <taxon>Asterales</taxon>
        <taxon>Asteraceae</taxon>
        <taxon>Asteroideae</taxon>
        <taxon>Anthemideae</taxon>
        <taxon>Anthemidinae</taxon>
        <taxon>Tanacetum</taxon>
    </lineage>
</organism>
<dbReference type="PANTHER" id="PTHR33116">
    <property type="entry name" value="REVERSE TRANSCRIPTASE ZINC-BINDING DOMAIN-CONTAINING PROTEIN-RELATED-RELATED"/>
    <property type="match status" value="1"/>
</dbReference>
<dbReference type="EMBL" id="BKCJ010005475">
    <property type="protein sequence ID" value="GEU66953.1"/>
    <property type="molecule type" value="Genomic_DNA"/>
</dbReference>
<feature type="compositionally biased region" description="Polar residues" evidence="1">
    <location>
        <begin position="74"/>
        <end position="86"/>
    </location>
</feature>
<protein>
    <submittedName>
        <fullName evidence="2">RNA-directed DNA polymerase, eukaryota</fullName>
    </submittedName>
</protein>
<accession>A0A6L2LYT7</accession>
<keyword evidence="2" id="KW-0548">Nucleotidyltransferase</keyword>
<feature type="region of interest" description="Disordered" evidence="1">
    <location>
        <begin position="46"/>
        <end position="86"/>
    </location>
</feature>
<keyword evidence="2" id="KW-0695">RNA-directed DNA polymerase</keyword>
<keyword evidence="2" id="KW-0808">Transferase</keyword>
<evidence type="ECO:0000313" key="2">
    <source>
        <dbReference type="EMBL" id="GEU66953.1"/>
    </source>
</evidence>
<evidence type="ECO:0000256" key="1">
    <source>
        <dbReference type="SAM" id="MobiDB-lite"/>
    </source>
</evidence>
<comment type="caution">
    <text evidence="2">The sequence shown here is derived from an EMBL/GenBank/DDBJ whole genome shotgun (WGS) entry which is preliminary data.</text>
</comment>
<name>A0A6L2LYT7_TANCI</name>
<gene>
    <name evidence="2" type="ORF">Tci_038931</name>
</gene>
<sequence>MEKIAASFYVTNFPDSLDARGLWKACAPYGRIVDSYIARKPSKVGKPVARFQRSHTQKGVQKQDSEHKKVNRKVGTSQPNFPNSRVNHLPRSYASMTHGDVSSTNRQSVKKKTVKLNDPELISVEDTTKTVLVKVKELASMINMHCICSSEGFSNVKAHHVGGLWTWLEFQTSDACLAFKTNDNLKRMFASIFPVRSNFVIDERAIWIDINGLPLCAWGSAALKKVANLFGRFMFFEYNHAQNISIGRVCIATKYKKFIDEEVSVQINGEPFTVYVHELSNWSTKIEEENEKGIDEMIKKSYEDCTNDGVGHAVFLHDKLEFIKNRIKSWHAENNIVDVSCKRDLTSKLGDLELEIDSTGASEEEKEERIKILHQLNDIDRFESLDLAQKARLKWTSILINGSPTSEFSLKRGLSHGDLLSPFLFILIMEGLHIALKDAFHNNLIRKVQVSNPSIRVSYFFYTNDVVLVTEWNQVQMDNILCILNVFFLASGLRININIPNVYGIGVSNDKVEDMDRLTVCRPGSLPFTYLGLPIGSNMSRLTHWQGFVDKFKSRLSKWKFFWGGEPDSKLLILIKWENVIASLEKGGLVIGSLKAFNLAFLQKWRWRLVVNPNSLWAQVIKAIHGEKA</sequence>
<proteinExistence type="predicted"/>
<dbReference type="PANTHER" id="PTHR33116:SF79">
    <property type="entry name" value="REVERSE TRANSCRIPTASE DOMAIN, ZINC FINGER, CCHC-TYPE-RELATED"/>
    <property type="match status" value="1"/>
</dbReference>
<reference evidence="2" key="1">
    <citation type="journal article" date="2019" name="Sci. Rep.">
        <title>Draft genome of Tanacetum cinerariifolium, the natural source of mosquito coil.</title>
        <authorList>
            <person name="Yamashiro T."/>
            <person name="Shiraishi A."/>
            <person name="Satake H."/>
            <person name="Nakayama K."/>
        </authorList>
    </citation>
    <scope>NUCLEOTIDE SEQUENCE</scope>
</reference>
<dbReference type="AlphaFoldDB" id="A0A6L2LYT7"/>
<dbReference type="GO" id="GO:0003964">
    <property type="term" value="F:RNA-directed DNA polymerase activity"/>
    <property type="evidence" value="ECO:0007669"/>
    <property type="project" value="UniProtKB-KW"/>
</dbReference>